<evidence type="ECO:0000313" key="2">
    <source>
        <dbReference type="EMBL" id="MED6114119.1"/>
    </source>
</evidence>
<comment type="caution">
    <text evidence="2">The sequence shown here is derived from an EMBL/GenBank/DDBJ whole genome shotgun (WGS) entry which is preliminary data.</text>
</comment>
<evidence type="ECO:0000313" key="3">
    <source>
        <dbReference type="Proteomes" id="UP001341840"/>
    </source>
</evidence>
<accession>A0ABU6QQW9</accession>
<keyword evidence="3" id="KW-1185">Reference proteome</keyword>
<dbReference type="Proteomes" id="UP001341840">
    <property type="component" value="Unassembled WGS sequence"/>
</dbReference>
<gene>
    <name evidence="2" type="ORF">PIB30_077243</name>
</gene>
<feature type="region of interest" description="Disordered" evidence="1">
    <location>
        <begin position="107"/>
        <end position="159"/>
    </location>
</feature>
<sequence length="159" mass="16589">MSKGLTPIPTRFKENMGQPSATIVERTCQRKKDDLNDVVAAIAAEEATQEAGEPNGHNQTTSEHQVEAGTLPTQDNLGSATGSNLVVSIETINAASQSIAKRFMDFMPTPCLTPQPLQGPRPSKLLLRGSTKSPIEGPPTSSGSGPGPKKGGGEAAQKI</sequence>
<feature type="compositionally biased region" description="Low complexity" evidence="1">
    <location>
        <begin position="44"/>
        <end position="53"/>
    </location>
</feature>
<feature type="compositionally biased region" description="Gly residues" evidence="1">
    <location>
        <begin position="144"/>
        <end position="159"/>
    </location>
</feature>
<organism evidence="2 3">
    <name type="scientific">Stylosanthes scabra</name>
    <dbReference type="NCBI Taxonomy" id="79078"/>
    <lineage>
        <taxon>Eukaryota</taxon>
        <taxon>Viridiplantae</taxon>
        <taxon>Streptophyta</taxon>
        <taxon>Embryophyta</taxon>
        <taxon>Tracheophyta</taxon>
        <taxon>Spermatophyta</taxon>
        <taxon>Magnoliopsida</taxon>
        <taxon>eudicotyledons</taxon>
        <taxon>Gunneridae</taxon>
        <taxon>Pentapetalae</taxon>
        <taxon>rosids</taxon>
        <taxon>fabids</taxon>
        <taxon>Fabales</taxon>
        <taxon>Fabaceae</taxon>
        <taxon>Papilionoideae</taxon>
        <taxon>50 kb inversion clade</taxon>
        <taxon>dalbergioids sensu lato</taxon>
        <taxon>Dalbergieae</taxon>
        <taxon>Pterocarpus clade</taxon>
        <taxon>Stylosanthes</taxon>
    </lineage>
</organism>
<protein>
    <submittedName>
        <fullName evidence="2">Uncharacterized protein</fullName>
    </submittedName>
</protein>
<dbReference type="EMBL" id="JASCZI010001034">
    <property type="protein sequence ID" value="MED6114119.1"/>
    <property type="molecule type" value="Genomic_DNA"/>
</dbReference>
<evidence type="ECO:0000256" key="1">
    <source>
        <dbReference type="SAM" id="MobiDB-lite"/>
    </source>
</evidence>
<reference evidence="2 3" key="1">
    <citation type="journal article" date="2023" name="Plants (Basel)">
        <title>Bridging the Gap: Combining Genomics and Transcriptomics Approaches to Understand Stylosanthes scabra, an Orphan Legume from the Brazilian Caatinga.</title>
        <authorList>
            <person name="Ferreira-Neto J.R.C."/>
            <person name="da Silva M.D."/>
            <person name="Binneck E."/>
            <person name="de Melo N.F."/>
            <person name="da Silva R.H."/>
            <person name="de Melo A.L.T.M."/>
            <person name="Pandolfi V."/>
            <person name="Bustamante F.O."/>
            <person name="Brasileiro-Vidal A.C."/>
            <person name="Benko-Iseppon A.M."/>
        </authorList>
    </citation>
    <scope>NUCLEOTIDE SEQUENCE [LARGE SCALE GENOMIC DNA]</scope>
    <source>
        <tissue evidence="2">Leaves</tissue>
    </source>
</reference>
<name>A0ABU6QQW9_9FABA</name>
<feature type="region of interest" description="Disordered" evidence="1">
    <location>
        <begin position="44"/>
        <end position="77"/>
    </location>
</feature>
<proteinExistence type="predicted"/>